<protein>
    <submittedName>
        <fullName evidence="3">YdcF family protein</fullName>
    </submittedName>
</protein>
<proteinExistence type="predicted"/>
<dbReference type="CDD" id="cd06259">
    <property type="entry name" value="YdcF-like"/>
    <property type="match status" value="1"/>
</dbReference>
<keyword evidence="1" id="KW-0812">Transmembrane</keyword>
<gene>
    <name evidence="3" type="ORF">ACG04Q_06240</name>
</gene>
<dbReference type="InterPro" id="IPR003848">
    <property type="entry name" value="DUF218"/>
</dbReference>
<accession>A0ABW7GGT3</accession>
<dbReference type="Proteomes" id="UP001606302">
    <property type="component" value="Unassembled WGS sequence"/>
</dbReference>
<comment type="caution">
    <text evidence="3">The sequence shown here is derived from an EMBL/GenBank/DDBJ whole genome shotgun (WGS) entry which is preliminary data.</text>
</comment>
<evidence type="ECO:0000259" key="2">
    <source>
        <dbReference type="Pfam" id="PF02698"/>
    </source>
</evidence>
<dbReference type="PANTHER" id="PTHR30336">
    <property type="entry name" value="INNER MEMBRANE PROTEIN, PROBABLE PERMEASE"/>
    <property type="match status" value="1"/>
</dbReference>
<keyword evidence="1" id="KW-0472">Membrane</keyword>
<feature type="transmembrane region" description="Helical" evidence="1">
    <location>
        <begin position="45"/>
        <end position="69"/>
    </location>
</feature>
<dbReference type="InterPro" id="IPR014729">
    <property type="entry name" value="Rossmann-like_a/b/a_fold"/>
</dbReference>
<evidence type="ECO:0000313" key="3">
    <source>
        <dbReference type="EMBL" id="MFG6461167.1"/>
    </source>
</evidence>
<dbReference type="PANTHER" id="PTHR30336:SF4">
    <property type="entry name" value="ENVELOPE BIOGENESIS FACTOR ELYC"/>
    <property type="match status" value="1"/>
</dbReference>
<dbReference type="Gene3D" id="3.40.50.620">
    <property type="entry name" value="HUPs"/>
    <property type="match status" value="1"/>
</dbReference>
<evidence type="ECO:0000256" key="1">
    <source>
        <dbReference type="SAM" id="Phobius"/>
    </source>
</evidence>
<name>A0ABW7GGT3_9BURK</name>
<sequence length="264" mass="28348">MSFPLDYSGFKTLLLALALPPAPMLLLAAWGGWRLRRRQRGGGWVLGVALALAWLSATDVAGEALGWLAGQPPLLAPARINALKGQPDGAVLVLGGGVRRHVPEYGGGMPNDITAERLAYGVWLARRTGWPLGFSGGIGWTATELRQSEASIVARVAAEDYRLPLRWAEGSSRDTRENAANTLPLLAQAGVRQVLLVTHAAHMARALRAFETQAAPLGLRIVPAPVGLHADDGDTSFDDWCPSRDGFERVRYVVYEAMARVGGR</sequence>
<dbReference type="InterPro" id="IPR051599">
    <property type="entry name" value="Cell_Envelope_Assoc"/>
</dbReference>
<keyword evidence="1" id="KW-1133">Transmembrane helix</keyword>
<feature type="domain" description="DUF218" evidence="2">
    <location>
        <begin position="90"/>
        <end position="258"/>
    </location>
</feature>
<evidence type="ECO:0000313" key="4">
    <source>
        <dbReference type="Proteomes" id="UP001606302"/>
    </source>
</evidence>
<keyword evidence="4" id="KW-1185">Reference proteome</keyword>
<dbReference type="RefSeq" id="WP_394510029.1">
    <property type="nucleotide sequence ID" value="NZ_JBIGHX010000002.1"/>
</dbReference>
<reference evidence="3 4" key="1">
    <citation type="submission" date="2024-08" db="EMBL/GenBank/DDBJ databases">
        <authorList>
            <person name="Lu H."/>
        </authorList>
    </citation>
    <scope>NUCLEOTIDE SEQUENCE [LARGE SCALE GENOMIC DNA]</scope>
    <source>
        <strain evidence="3 4">DXS20W</strain>
    </source>
</reference>
<organism evidence="3 4">
    <name type="scientific">Pelomonas lactea</name>
    <dbReference type="NCBI Taxonomy" id="3299030"/>
    <lineage>
        <taxon>Bacteria</taxon>
        <taxon>Pseudomonadati</taxon>
        <taxon>Pseudomonadota</taxon>
        <taxon>Betaproteobacteria</taxon>
        <taxon>Burkholderiales</taxon>
        <taxon>Sphaerotilaceae</taxon>
        <taxon>Roseateles</taxon>
    </lineage>
</organism>
<dbReference type="Pfam" id="PF02698">
    <property type="entry name" value="DUF218"/>
    <property type="match status" value="1"/>
</dbReference>
<dbReference type="EMBL" id="JBIGHX010000002">
    <property type="protein sequence ID" value="MFG6461167.1"/>
    <property type="molecule type" value="Genomic_DNA"/>
</dbReference>
<feature type="transmembrane region" description="Helical" evidence="1">
    <location>
        <begin position="12"/>
        <end position="33"/>
    </location>
</feature>